<proteinExistence type="predicted"/>
<dbReference type="AlphaFoldDB" id="A0ABD3MKP1"/>
<evidence type="ECO:0000313" key="2">
    <source>
        <dbReference type="EMBL" id="KAL3764635.1"/>
    </source>
</evidence>
<reference evidence="2 3" key="1">
    <citation type="submission" date="2024-10" db="EMBL/GenBank/DDBJ databases">
        <title>Updated reference genomes for cyclostephanoid diatoms.</title>
        <authorList>
            <person name="Roberts W.R."/>
            <person name="Alverson A.J."/>
        </authorList>
    </citation>
    <scope>NUCLEOTIDE SEQUENCE [LARGE SCALE GENOMIC DNA]</scope>
    <source>
        <strain evidence="2 3">AJA010-31</strain>
    </source>
</reference>
<dbReference type="EMBL" id="JALLPJ020001415">
    <property type="protein sequence ID" value="KAL3764635.1"/>
    <property type="molecule type" value="Genomic_DNA"/>
</dbReference>
<protein>
    <submittedName>
        <fullName evidence="2">Uncharacterized protein</fullName>
    </submittedName>
</protein>
<keyword evidence="3" id="KW-1185">Reference proteome</keyword>
<gene>
    <name evidence="2" type="ORF">ACHAWO_010439</name>
</gene>
<comment type="caution">
    <text evidence="2">The sequence shown here is derived from an EMBL/GenBank/DDBJ whole genome shotgun (WGS) entry which is preliminary data.</text>
</comment>
<name>A0ABD3MKP1_9STRA</name>
<evidence type="ECO:0000313" key="3">
    <source>
        <dbReference type="Proteomes" id="UP001530400"/>
    </source>
</evidence>
<accession>A0ABD3MKP1</accession>
<dbReference type="Proteomes" id="UP001530400">
    <property type="component" value="Unassembled WGS sequence"/>
</dbReference>
<feature type="region of interest" description="Disordered" evidence="1">
    <location>
        <begin position="1"/>
        <end position="26"/>
    </location>
</feature>
<evidence type="ECO:0000256" key="1">
    <source>
        <dbReference type="SAM" id="MobiDB-lite"/>
    </source>
</evidence>
<organism evidence="2 3">
    <name type="scientific">Cyclotella atomus</name>
    <dbReference type="NCBI Taxonomy" id="382360"/>
    <lineage>
        <taxon>Eukaryota</taxon>
        <taxon>Sar</taxon>
        <taxon>Stramenopiles</taxon>
        <taxon>Ochrophyta</taxon>
        <taxon>Bacillariophyta</taxon>
        <taxon>Coscinodiscophyceae</taxon>
        <taxon>Thalassiosirophycidae</taxon>
        <taxon>Stephanodiscales</taxon>
        <taxon>Stephanodiscaceae</taxon>
        <taxon>Cyclotella</taxon>
    </lineage>
</organism>
<sequence>MATSGSPQAPSQPPPPLAAAAGGNRSSTYDDAISIAEQEVVIAEESGSGKRKKRTKGASPLTLPIYNLSESVLLQIKSFLESDRIRKSNYDIEPCSFAKAIIGNRSHRFLCTVDFEEEQDLAARLSDEDVGGVLACMKDVSKSELKTIDLSLVDDEMKGSDDQPESNLSEIDVVVILDKMLDSKECGTPYIVFPKKWRIEQSQLLDRFLATYNRVMKEREIVCGCCGQNFCGTADKPWVCKDVGETFGTKQLVRVVLKLAHSKNAMKLLATNAYQDCCERLRCLDCCPNVFCEHPDCGFSWGNCYDCSEDEESIKECNVCNFSYCGAHLVDHCFDKGSDVLCSDCEARALLNLAHANECFGLLVQELEDKYSVKGRDCWTCASSDLPQAMDAREELRKRCHAVWEVLLPKQKKFEDYEYMLVRYERYLAWPSLTWQTSRGDYTCIAAHMANIN</sequence>